<evidence type="ECO:0000313" key="1">
    <source>
        <dbReference type="EMBL" id="SUK32886.1"/>
    </source>
</evidence>
<name>A0A380DKR3_STAAU</name>
<organism evidence="1 2">
    <name type="scientific">Staphylococcus aureus</name>
    <dbReference type="NCBI Taxonomy" id="1280"/>
    <lineage>
        <taxon>Bacteria</taxon>
        <taxon>Bacillati</taxon>
        <taxon>Bacillota</taxon>
        <taxon>Bacilli</taxon>
        <taxon>Bacillales</taxon>
        <taxon>Staphylococcaceae</taxon>
        <taxon>Staphylococcus</taxon>
    </lineage>
</organism>
<proteinExistence type="predicted"/>
<accession>A0A380DKR3</accession>
<gene>
    <name evidence="1" type="ORF">NCTC6133_00575</name>
</gene>
<reference evidence="1 2" key="1">
    <citation type="submission" date="2018-06" db="EMBL/GenBank/DDBJ databases">
        <authorList>
            <consortium name="Pathogen Informatics"/>
            <person name="Doyle S."/>
        </authorList>
    </citation>
    <scope>NUCLEOTIDE SEQUENCE [LARGE SCALE GENOMIC DNA]</scope>
    <source>
        <strain evidence="1 2">NCTC6133</strain>
    </source>
</reference>
<protein>
    <submittedName>
        <fullName evidence="1">Uncharacterized protein</fullName>
    </submittedName>
</protein>
<sequence length="73" mass="8461">MTKIILKKIARDDYYLSNKGEVILGCQKTKIRLAQNLRKNKSKLNQNYPSIDIVKNPNKDIIRENRIKSGGFI</sequence>
<dbReference type="EMBL" id="UHAP01000001">
    <property type="protein sequence ID" value="SUK32886.1"/>
    <property type="molecule type" value="Genomic_DNA"/>
</dbReference>
<dbReference type="AlphaFoldDB" id="A0A380DKR3"/>
<dbReference type="Proteomes" id="UP000255091">
    <property type="component" value="Unassembled WGS sequence"/>
</dbReference>
<evidence type="ECO:0000313" key="2">
    <source>
        <dbReference type="Proteomes" id="UP000255091"/>
    </source>
</evidence>